<accession>A0A285QES0</accession>
<organism evidence="2 3">
    <name type="scientific">Sphingomonas guangdongensis</name>
    <dbReference type="NCBI Taxonomy" id="1141890"/>
    <lineage>
        <taxon>Bacteria</taxon>
        <taxon>Pseudomonadati</taxon>
        <taxon>Pseudomonadota</taxon>
        <taxon>Alphaproteobacteria</taxon>
        <taxon>Sphingomonadales</taxon>
        <taxon>Sphingomonadaceae</taxon>
        <taxon>Sphingomonas</taxon>
    </lineage>
</organism>
<evidence type="ECO:0008006" key="4">
    <source>
        <dbReference type="Google" id="ProtNLM"/>
    </source>
</evidence>
<reference evidence="2 3" key="1">
    <citation type="submission" date="2017-07" db="EMBL/GenBank/DDBJ databases">
        <authorList>
            <person name="Sun Z.S."/>
            <person name="Albrecht U."/>
            <person name="Echele G."/>
            <person name="Lee C.C."/>
        </authorList>
    </citation>
    <scope>NUCLEOTIDE SEQUENCE [LARGE SCALE GENOMIC DNA]</scope>
    <source>
        <strain evidence="2 3">CGMCC 1.12672</strain>
    </source>
</reference>
<proteinExistence type="predicted"/>
<feature type="signal peptide" evidence="1">
    <location>
        <begin position="1"/>
        <end position="19"/>
    </location>
</feature>
<evidence type="ECO:0000313" key="3">
    <source>
        <dbReference type="Proteomes" id="UP000219494"/>
    </source>
</evidence>
<name>A0A285QES0_9SPHN</name>
<protein>
    <recommendedName>
        <fullName evidence="4">DUF4189 domain-containing protein</fullName>
    </recommendedName>
</protein>
<dbReference type="RefSeq" id="WP_245858191.1">
    <property type="nucleotide sequence ID" value="NZ_OBMI01000001.1"/>
</dbReference>
<dbReference type="AlphaFoldDB" id="A0A285QES0"/>
<dbReference type="Proteomes" id="UP000219494">
    <property type="component" value="Unassembled WGS sequence"/>
</dbReference>
<evidence type="ECO:0000313" key="2">
    <source>
        <dbReference type="EMBL" id="SOB79984.1"/>
    </source>
</evidence>
<evidence type="ECO:0000256" key="1">
    <source>
        <dbReference type="SAM" id="SignalP"/>
    </source>
</evidence>
<dbReference type="EMBL" id="OBMI01000001">
    <property type="protein sequence ID" value="SOB79984.1"/>
    <property type="molecule type" value="Genomic_DNA"/>
</dbReference>
<sequence length="129" mass="13350">MKALLTLAALAAAPLPALAQDAPVNGVTIVYGDQKCPTNAEGDEIVVCQRRDAGEQFRVPKELRNPEIKPEYQAWATKAEGALSVGATGIGSCSTVGPGGGIGCANQQFGAARRENAAKARADRAYVPN</sequence>
<keyword evidence="3" id="KW-1185">Reference proteome</keyword>
<keyword evidence="1" id="KW-0732">Signal</keyword>
<feature type="chain" id="PRO_5013171200" description="DUF4189 domain-containing protein" evidence="1">
    <location>
        <begin position="20"/>
        <end position="129"/>
    </location>
</feature>
<gene>
    <name evidence="2" type="ORF">SAMN06297144_0831</name>
</gene>